<accession>A0AAV5J1T4</accession>
<keyword evidence="3" id="KW-1185">Reference proteome</keyword>
<name>A0AAV5J1T4_9ROSI</name>
<dbReference type="EMBL" id="BPVZ01000029">
    <property type="protein sequence ID" value="GKV08554.1"/>
    <property type="molecule type" value="Genomic_DNA"/>
</dbReference>
<organism evidence="2 3">
    <name type="scientific">Rubroshorea leprosula</name>
    <dbReference type="NCBI Taxonomy" id="152421"/>
    <lineage>
        <taxon>Eukaryota</taxon>
        <taxon>Viridiplantae</taxon>
        <taxon>Streptophyta</taxon>
        <taxon>Embryophyta</taxon>
        <taxon>Tracheophyta</taxon>
        <taxon>Spermatophyta</taxon>
        <taxon>Magnoliopsida</taxon>
        <taxon>eudicotyledons</taxon>
        <taxon>Gunneridae</taxon>
        <taxon>Pentapetalae</taxon>
        <taxon>rosids</taxon>
        <taxon>malvids</taxon>
        <taxon>Malvales</taxon>
        <taxon>Dipterocarpaceae</taxon>
        <taxon>Rubroshorea</taxon>
    </lineage>
</organism>
<evidence type="ECO:0000313" key="2">
    <source>
        <dbReference type="EMBL" id="GKV08554.1"/>
    </source>
</evidence>
<gene>
    <name evidence="2" type="ORF">SLEP1_g20167</name>
</gene>
<dbReference type="AlphaFoldDB" id="A0AAV5J1T4"/>
<reference evidence="2 3" key="1">
    <citation type="journal article" date="2021" name="Commun. Biol.">
        <title>The genome of Shorea leprosula (Dipterocarpaceae) highlights the ecological relevance of drought in aseasonal tropical rainforests.</title>
        <authorList>
            <person name="Ng K.K.S."/>
            <person name="Kobayashi M.J."/>
            <person name="Fawcett J.A."/>
            <person name="Hatakeyama M."/>
            <person name="Paape T."/>
            <person name="Ng C.H."/>
            <person name="Ang C.C."/>
            <person name="Tnah L.H."/>
            <person name="Lee C.T."/>
            <person name="Nishiyama T."/>
            <person name="Sese J."/>
            <person name="O'Brien M.J."/>
            <person name="Copetti D."/>
            <person name="Mohd Noor M.I."/>
            <person name="Ong R.C."/>
            <person name="Putra M."/>
            <person name="Sireger I.Z."/>
            <person name="Indrioko S."/>
            <person name="Kosugi Y."/>
            <person name="Izuno A."/>
            <person name="Isagi Y."/>
            <person name="Lee S.L."/>
            <person name="Shimizu K.K."/>
        </authorList>
    </citation>
    <scope>NUCLEOTIDE SEQUENCE [LARGE SCALE GENOMIC DNA]</scope>
    <source>
        <strain evidence="2">214</strain>
    </source>
</reference>
<proteinExistence type="predicted"/>
<evidence type="ECO:0000313" key="3">
    <source>
        <dbReference type="Proteomes" id="UP001054252"/>
    </source>
</evidence>
<comment type="caution">
    <text evidence="2">The sequence shown here is derived from an EMBL/GenBank/DDBJ whole genome shotgun (WGS) entry which is preliminary data.</text>
</comment>
<evidence type="ECO:0000256" key="1">
    <source>
        <dbReference type="SAM" id="MobiDB-lite"/>
    </source>
</evidence>
<protein>
    <submittedName>
        <fullName evidence="2">Uncharacterized protein</fullName>
    </submittedName>
</protein>
<sequence>MRSMSRCPKRNRRKAKDESKKFKKGKLIKLSKYGFVYTCRVCGEQRHNKVGCPYKDKEEADPNQTKATLLLHFICAMLLVLSSMKAERNPEKNPSRCITNKVQKERGRRRLEKA</sequence>
<feature type="region of interest" description="Disordered" evidence="1">
    <location>
        <begin position="88"/>
        <end position="114"/>
    </location>
</feature>
<dbReference type="Proteomes" id="UP001054252">
    <property type="component" value="Unassembled WGS sequence"/>
</dbReference>
<feature type="region of interest" description="Disordered" evidence="1">
    <location>
        <begin position="1"/>
        <end position="21"/>
    </location>
</feature>